<proteinExistence type="predicted"/>
<dbReference type="Proteomes" id="UP000887574">
    <property type="component" value="Unplaced"/>
</dbReference>
<accession>A0A915DS46</accession>
<organism evidence="1 2">
    <name type="scientific">Ditylenchus dipsaci</name>
    <dbReference type="NCBI Taxonomy" id="166011"/>
    <lineage>
        <taxon>Eukaryota</taxon>
        <taxon>Metazoa</taxon>
        <taxon>Ecdysozoa</taxon>
        <taxon>Nematoda</taxon>
        <taxon>Chromadorea</taxon>
        <taxon>Rhabditida</taxon>
        <taxon>Tylenchina</taxon>
        <taxon>Tylenchomorpha</taxon>
        <taxon>Sphaerularioidea</taxon>
        <taxon>Anguinidae</taxon>
        <taxon>Anguininae</taxon>
        <taxon>Ditylenchus</taxon>
    </lineage>
</organism>
<dbReference type="AlphaFoldDB" id="A0A915DS46"/>
<name>A0A915DS46_9BILA</name>
<evidence type="ECO:0000313" key="2">
    <source>
        <dbReference type="WBParaSite" id="jg22950"/>
    </source>
</evidence>
<evidence type="ECO:0000313" key="1">
    <source>
        <dbReference type="Proteomes" id="UP000887574"/>
    </source>
</evidence>
<sequence>MLFGPPSFFDIFVRLPEGYHHLTVNHSINYVYQRAARTLRLLNISGRSTNVVTRKNSELLDHFSKAMYLILCGEENLMVLIFFSFVVENYDIV</sequence>
<reference evidence="2" key="1">
    <citation type="submission" date="2022-11" db="UniProtKB">
        <authorList>
            <consortium name="WormBaseParasite"/>
        </authorList>
    </citation>
    <scope>IDENTIFICATION</scope>
</reference>
<protein>
    <submittedName>
        <fullName evidence="2">Uncharacterized protein</fullName>
    </submittedName>
</protein>
<keyword evidence="1" id="KW-1185">Reference proteome</keyword>
<dbReference type="WBParaSite" id="jg22950">
    <property type="protein sequence ID" value="jg22950"/>
    <property type="gene ID" value="jg22950"/>
</dbReference>